<accession>A0A7R9VF42</accession>
<dbReference type="EMBL" id="HBED01003379">
    <property type="protein sequence ID" value="CAD8293728.1"/>
    <property type="molecule type" value="Transcribed_RNA"/>
</dbReference>
<evidence type="ECO:0000256" key="1">
    <source>
        <dbReference type="SAM" id="MobiDB-lite"/>
    </source>
</evidence>
<feature type="compositionally biased region" description="Polar residues" evidence="1">
    <location>
        <begin position="147"/>
        <end position="156"/>
    </location>
</feature>
<protein>
    <submittedName>
        <fullName evidence="2">Uncharacterized protein</fullName>
    </submittedName>
</protein>
<reference evidence="2" key="1">
    <citation type="submission" date="2021-01" db="EMBL/GenBank/DDBJ databases">
        <authorList>
            <person name="Corre E."/>
            <person name="Pelletier E."/>
            <person name="Niang G."/>
            <person name="Scheremetjew M."/>
            <person name="Finn R."/>
            <person name="Kale V."/>
            <person name="Holt S."/>
            <person name="Cochrane G."/>
            <person name="Meng A."/>
            <person name="Brown T."/>
            <person name="Cohen L."/>
        </authorList>
    </citation>
    <scope>NUCLEOTIDE SEQUENCE</scope>
    <source>
        <strain evidence="2">CCMP147</strain>
    </source>
</reference>
<sequence length="156" mass="17387">MPVPYRGPLSSPKKQLFRGRQRDILLFLPPVAAKCRVFLPLSRGLPSGERVPLARRMNRMEKTHTLCEEDYIASLVVAHSSSSSPGAGHPPSRRKGKTETSTNTNAYPSSAREAPPPCVKRQNYPIRIRTTTGGSRDRGGRRRVGEYNSTKKGFER</sequence>
<feature type="compositionally biased region" description="Low complexity" evidence="1">
    <location>
        <begin position="78"/>
        <end position="90"/>
    </location>
</feature>
<proteinExistence type="predicted"/>
<gene>
    <name evidence="2" type="ORF">TDUB1175_LOCUS1601</name>
</gene>
<evidence type="ECO:0000313" key="2">
    <source>
        <dbReference type="EMBL" id="CAD8293728.1"/>
    </source>
</evidence>
<organism evidence="2">
    <name type="scientific">Pseudictyota dubia</name>
    <dbReference type="NCBI Taxonomy" id="2749911"/>
    <lineage>
        <taxon>Eukaryota</taxon>
        <taxon>Sar</taxon>
        <taxon>Stramenopiles</taxon>
        <taxon>Ochrophyta</taxon>
        <taxon>Bacillariophyta</taxon>
        <taxon>Mediophyceae</taxon>
        <taxon>Biddulphiophycidae</taxon>
        <taxon>Eupodiscales</taxon>
        <taxon>Odontellaceae</taxon>
        <taxon>Pseudictyota</taxon>
    </lineage>
</organism>
<feature type="region of interest" description="Disordered" evidence="1">
    <location>
        <begin position="78"/>
        <end position="156"/>
    </location>
</feature>
<dbReference type="AlphaFoldDB" id="A0A7R9VF42"/>
<feature type="compositionally biased region" description="Polar residues" evidence="1">
    <location>
        <begin position="99"/>
        <end position="108"/>
    </location>
</feature>
<name>A0A7R9VF42_9STRA</name>